<name>A0A1K1T4I8_9PSEU</name>
<feature type="domain" description="Mammalian cell entry C-terminal" evidence="2">
    <location>
        <begin position="113"/>
        <end position="263"/>
    </location>
</feature>
<dbReference type="Pfam" id="PF02470">
    <property type="entry name" value="MlaD"/>
    <property type="match status" value="1"/>
</dbReference>
<dbReference type="AlphaFoldDB" id="A0A1K1T4I8"/>
<accession>A0A1K1T4I8</accession>
<dbReference type="Pfam" id="PF11887">
    <property type="entry name" value="Mce4_CUP1"/>
    <property type="match status" value="1"/>
</dbReference>
<evidence type="ECO:0000259" key="2">
    <source>
        <dbReference type="Pfam" id="PF11887"/>
    </source>
</evidence>
<dbReference type="PANTHER" id="PTHR33371">
    <property type="entry name" value="INTERMEMBRANE PHOSPHOLIPID TRANSPORT SYSTEM BINDING PROTEIN MLAD-RELATED"/>
    <property type="match status" value="1"/>
</dbReference>
<keyword evidence="4" id="KW-1185">Reference proteome</keyword>
<dbReference type="GO" id="GO:0005576">
    <property type="term" value="C:extracellular region"/>
    <property type="evidence" value="ECO:0007669"/>
    <property type="project" value="TreeGrafter"/>
</dbReference>
<sequence length="335" mass="35415">MTTTRTYRFLAAAILLALVVVAALWWLFSGSGLDRATVFFSRAVGVYSGSDVRLLGVRIGQVESVTPRGEQVEVTLTYDGSAPIAADTGVVVIAPSVVADRYVQFAKPARGGPRLADNATIGVDRSATPVELDQLYASLDTLTKALGPDGANKNGALSDLLTTGARNLRGNGTAFNDSVRQLAELARTLSGNSGDLFTTVRELQRFTSMLAANDDQVAKVNQQLSSVSGTLSANRDELASALRSLGTALGDIQGFLKDNRALIKSNVDKLAVTTQTLVDQRASLAETLETVPLAETNLLRTIDPATGALQSRTDLLDYLPLPVTGSIYTNEVGGR</sequence>
<feature type="domain" description="Mce/MlaD" evidence="1">
    <location>
        <begin position="36"/>
        <end position="106"/>
    </location>
</feature>
<reference evidence="4" key="1">
    <citation type="submission" date="2016-11" db="EMBL/GenBank/DDBJ databases">
        <authorList>
            <person name="Varghese N."/>
            <person name="Submissions S."/>
        </authorList>
    </citation>
    <scope>NUCLEOTIDE SEQUENCE [LARGE SCALE GENOMIC DNA]</scope>
    <source>
        <strain evidence="4">DSM 44671</strain>
    </source>
</reference>
<dbReference type="Proteomes" id="UP000182740">
    <property type="component" value="Unassembled WGS sequence"/>
</dbReference>
<proteinExistence type="predicted"/>
<dbReference type="EMBL" id="FPJG01000006">
    <property type="protein sequence ID" value="SFW91553.1"/>
    <property type="molecule type" value="Genomic_DNA"/>
</dbReference>
<gene>
    <name evidence="3" type="ORF">SAMN04489730_8022</name>
</gene>
<dbReference type="RefSeq" id="WP_072481112.1">
    <property type="nucleotide sequence ID" value="NZ_FPJG01000006.1"/>
</dbReference>
<evidence type="ECO:0000313" key="4">
    <source>
        <dbReference type="Proteomes" id="UP000182740"/>
    </source>
</evidence>
<dbReference type="InterPro" id="IPR052336">
    <property type="entry name" value="MlaD_Phospholipid_Transporter"/>
</dbReference>
<dbReference type="InterPro" id="IPR005693">
    <property type="entry name" value="Mce"/>
</dbReference>
<evidence type="ECO:0000259" key="1">
    <source>
        <dbReference type="Pfam" id="PF02470"/>
    </source>
</evidence>
<dbReference type="InterPro" id="IPR003399">
    <property type="entry name" value="Mce/MlaD"/>
</dbReference>
<dbReference type="NCBIfam" id="TIGR00996">
    <property type="entry name" value="Mtu_fam_mce"/>
    <property type="match status" value="1"/>
</dbReference>
<dbReference type="PANTHER" id="PTHR33371:SF4">
    <property type="entry name" value="INTERMEMBRANE PHOSPHOLIPID TRANSPORT SYSTEM BINDING PROTEIN MLAD"/>
    <property type="match status" value="1"/>
</dbReference>
<organism evidence="3 4">
    <name type="scientific">Amycolatopsis australiensis</name>
    <dbReference type="NCBI Taxonomy" id="546364"/>
    <lineage>
        <taxon>Bacteria</taxon>
        <taxon>Bacillati</taxon>
        <taxon>Actinomycetota</taxon>
        <taxon>Actinomycetes</taxon>
        <taxon>Pseudonocardiales</taxon>
        <taxon>Pseudonocardiaceae</taxon>
        <taxon>Amycolatopsis</taxon>
    </lineage>
</organism>
<evidence type="ECO:0000313" key="3">
    <source>
        <dbReference type="EMBL" id="SFW91553.1"/>
    </source>
</evidence>
<dbReference type="STRING" id="546364.SAMN04489730_8022"/>
<protein>
    <submittedName>
        <fullName evidence="3">Virulence factor Mce family protein</fullName>
    </submittedName>
</protein>
<dbReference type="InterPro" id="IPR024516">
    <property type="entry name" value="Mce_C"/>
</dbReference>